<evidence type="ECO:0000256" key="1">
    <source>
        <dbReference type="ARBA" id="ARBA00005495"/>
    </source>
</evidence>
<dbReference type="EMBL" id="RJLM01000001">
    <property type="protein sequence ID" value="RWX57297.1"/>
    <property type="molecule type" value="Genomic_DNA"/>
</dbReference>
<dbReference type="AlphaFoldDB" id="A0A3S3QUS6"/>
<keyword evidence="4" id="KW-0456">Lyase</keyword>
<keyword evidence="2" id="KW-0479">Metal-binding</keyword>
<dbReference type="OrthoDB" id="9786619at2"/>
<dbReference type="InterPro" id="IPR011057">
    <property type="entry name" value="Mss4-like_sf"/>
</dbReference>
<gene>
    <name evidence="6" type="ORF">EDI28_04495</name>
</gene>
<comment type="caution">
    <text evidence="6">The sequence shown here is derived from an EMBL/GenBank/DDBJ whole genome shotgun (WGS) entry which is preliminary data.</text>
</comment>
<feature type="domain" description="CENP-V/GFA" evidence="5">
    <location>
        <begin position="6"/>
        <end position="123"/>
    </location>
</feature>
<keyword evidence="7" id="KW-1185">Reference proteome</keyword>
<reference evidence="6 7" key="1">
    <citation type="submission" date="2018-11" db="EMBL/GenBank/DDBJ databases">
        <title>Photobacterium sp. BEI247 sp. nov., a marine bacterium isolated from Yongle Blue Hole in the South China Sea.</title>
        <authorList>
            <person name="Wang X."/>
        </authorList>
    </citation>
    <scope>NUCLEOTIDE SEQUENCE [LARGE SCALE GENOMIC DNA]</scope>
    <source>
        <strain evidence="7">BEI247</strain>
    </source>
</reference>
<dbReference type="SUPFAM" id="SSF51316">
    <property type="entry name" value="Mss4-like"/>
    <property type="match status" value="1"/>
</dbReference>
<dbReference type="Gene3D" id="3.90.1590.10">
    <property type="entry name" value="glutathione-dependent formaldehyde- activating enzyme (gfa)"/>
    <property type="match status" value="1"/>
</dbReference>
<evidence type="ECO:0000313" key="7">
    <source>
        <dbReference type="Proteomes" id="UP000287563"/>
    </source>
</evidence>
<dbReference type="InterPro" id="IPR006913">
    <property type="entry name" value="CENP-V/GFA"/>
</dbReference>
<name>A0A3S3QUS6_9GAMM</name>
<evidence type="ECO:0000313" key="6">
    <source>
        <dbReference type="EMBL" id="RWX57297.1"/>
    </source>
</evidence>
<dbReference type="Proteomes" id="UP000287563">
    <property type="component" value="Unassembled WGS sequence"/>
</dbReference>
<organism evidence="6 7">
    <name type="scientific">Photobacterium chitinilyticum</name>
    <dbReference type="NCBI Taxonomy" id="2485123"/>
    <lineage>
        <taxon>Bacteria</taxon>
        <taxon>Pseudomonadati</taxon>
        <taxon>Pseudomonadota</taxon>
        <taxon>Gammaproteobacteria</taxon>
        <taxon>Vibrionales</taxon>
        <taxon>Vibrionaceae</taxon>
        <taxon>Photobacterium</taxon>
    </lineage>
</organism>
<evidence type="ECO:0000256" key="3">
    <source>
        <dbReference type="ARBA" id="ARBA00022833"/>
    </source>
</evidence>
<accession>A0A3S3QUS6</accession>
<dbReference type="PANTHER" id="PTHR33337:SF40">
    <property type="entry name" value="CENP-V_GFA DOMAIN-CONTAINING PROTEIN-RELATED"/>
    <property type="match status" value="1"/>
</dbReference>
<evidence type="ECO:0000259" key="5">
    <source>
        <dbReference type="PROSITE" id="PS51891"/>
    </source>
</evidence>
<sequence>MTENKYKGSCLCGAVQFEVSGAFETTDACHCNQCRKWTGHFLASGEVPRSSLSINGSENISWYHSSEKVRRGFCSKCGSSLFFDPLDTQKHHWIGIALGSFDTPTETTLGQHIFVAEKGDYYEINDGLPQNEH</sequence>
<protein>
    <submittedName>
        <fullName evidence="6">GFA family protein</fullName>
    </submittedName>
</protein>
<evidence type="ECO:0000256" key="4">
    <source>
        <dbReference type="ARBA" id="ARBA00023239"/>
    </source>
</evidence>
<dbReference type="GO" id="GO:0016846">
    <property type="term" value="F:carbon-sulfur lyase activity"/>
    <property type="evidence" value="ECO:0007669"/>
    <property type="project" value="InterPro"/>
</dbReference>
<comment type="similarity">
    <text evidence="1">Belongs to the Gfa family.</text>
</comment>
<keyword evidence="3" id="KW-0862">Zinc</keyword>
<evidence type="ECO:0000256" key="2">
    <source>
        <dbReference type="ARBA" id="ARBA00022723"/>
    </source>
</evidence>
<dbReference type="PANTHER" id="PTHR33337">
    <property type="entry name" value="GFA DOMAIN-CONTAINING PROTEIN"/>
    <property type="match status" value="1"/>
</dbReference>
<dbReference type="GO" id="GO:0046872">
    <property type="term" value="F:metal ion binding"/>
    <property type="evidence" value="ECO:0007669"/>
    <property type="project" value="UniProtKB-KW"/>
</dbReference>
<dbReference type="Pfam" id="PF04828">
    <property type="entry name" value="GFA"/>
    <property type="match status" value="1"/>
</dbReference>
<dbReference type="PROSITE" id="PS51891">
    <property type="entry name" value="CENP_V_GFA"/>
    <property type="match status" value="1"/>
</dbReference>
<proteinExistence type="inferred from homology"/>
<dbReference type="RefSeq" id="WP_128782605.1">
    <property type="nucleotide sequence ID" value="NZ_RJLM01000001.1"/>
</dbReference>